<feature type="region of interest" description="Disordered" evidence="1">
    <location>
        <begin position="1"/>
        <end position="175"/>
    </location>
</feature>
<name>A0ABR1F370_9ASCO</name>
<dbReference type="GeneID" id="90038451"/>
<protein>
    <submittedName>
        <fullName evidence="2">Uncharacterized protein</fullName>
    </submittedName>
</protein>
<dbReference type="Proteomes" id="UP001498771">
    <property type="component" value="Unassembled WGS sequence"/>
</dbReference>
<feature type="compositionally biased region" description="Low complexity" evidence="1">
    <location>
        <begin position="139"/>
        <end position="156"/>
    </location>
</feature>
<sequence length="376" mass="40717">MSTQSSPNHATPQNAEPVPENDPDCVAVNIGSGNDLEPPNAEEIESFMSLLGSEDPDESASNNNNILPGNSQKRQNLESHDEHDTKRAKNLDLSTLSPEMEKELNDLFGSTLDDLPQRPGDEEVSHDFPWLERADEQHSNPAADAAGDNNAQSASAITPPYSASEGLPSDQTANTSPVEYAVTPTSAASYTVTATTTPADDNSPPQGKEELPGQVTISVDEAAVLSSNLAETKAEILKTHSLVTTYSALKSAYVQVCNINKTQSAHLALYKQRSSEFEKRANTANSKLRVANKKVDELMGIIRRLPDQGSILRDISVLERDLKEKAAEIERLKLLHKDCASHLVPTRDSITQDQRLGDVLSDALNAEKTETPVTTI</sequence>
<accession>A0ABR1F370</accession>
<evidence type="ECO:0000313" key="2">
    <source>
        <dbReference type="EMBL" id="KAK7204260.1"/>
    </source>
</evidence>
<gene>
    <name evidence="2" type="ORF">BZA70DRAFT_280365</name>
</gene>
<feature type="compositionally biased region" description="Polar residues" evidence="1">
    <location>
        <begin position="1"/>
        <end position="14"/>
    </location>
</feature>
<dbReference type="EMBL" id="JBBJBU010000008">
    <property type="protein sequence ID" value="KAK7204260.1"/>
    <property type="molecule type" value="Genomic_DNA"/>
</dbReference>
<feature type="non-terminal residue" evidence="2">
    <location>
        <position position="376"/>
    </location>
</feature>
<evidence type="ECO:0000256" key="1">
    <source>
        <dbReference type="SAM" id="MobiDB-lite"/>
    </source>
</evidence>
<feature type="compositionally biased region" description="Basic and acidic residues" evidence="1">
    <location>
        <begin position="75"/>
        <end position="90"/>
    </location>
</feature>
<reference evidence="2 3" key="1">
    <citation type="submission" date="2024-03" db="EMBL/GenBank/DDBJ databases">
        <title>Genome-scale model development and genomic sequencing of the oleaginous clade Lipomyces.</title>
        <authorList>
            <consortium name="Lawrence Berkeley National Laboratory"/>
            <person name="Czajka J.J."/>
            <person name="Han Y."/>
            <person name="Kim J."/>
            <person name="Mondo S.J."/>
            <person name="Hofstad B.A."/>
            <person name="Robles A."/>
            <person name="Haridas S."/>
            <person name="Riley R."/>
            <person name="LaButti K."/>
            <person name="Pangilinan J."/>
            <person name="Andreopoulos W."/>
            <person name="Lipzen A."/>
            <person name="Yan J."/>
            <person name="Wang M."/>
            <person name="Ng V."/>
            <person name="Grigoriev I.V."/>
            <person name="Spatafora J.W."/>
            <person name="Magnuson J.K."/>
            <person name="Baker S.E."/>
            <person name="Pomraning K.R."/>
        </authorList>
    </citation>
    <scope>NUCLEOTIDE SEQUENCE [LARGE SCALE GENOMIC DNA]</scope>
    <source>
        <strain evidence="2 3">Phaff 52-87</strain>
    </source>
</reference>
<organism evidence="2 3">
    <name type="scientific">Myxozyma melibiosi</name>
    <dbReference type="NCBI Taxonomy" id="54550"/>
    <lineage>
        <taxon>Eukaryota</taxon>
        <taxon>Fungi</taxon>
        <taxon>Dikarya</taxon>
        <taxon>Ascomycota</taxon>
        <taxon>Saccharomycotina</taxon>
        <taxon>Lipomycetes</taxon>
        <taxon>Lipomycetales</taxon>
        <taxon>Lipomycetaceae</taxon>
        <taxon>Myxozyma</taxon>
    </lineage>
</organism>
<dbReference type="RefSeq" id="XP_064767293.1">
    <property type="nucleotide sequence ID" value="XM_064912939.1"/>
</dbReference>
<proteinExistence type="predicted"/>
<feature type="compositionally biased region" description="Basic and acidic residues" evidence="1">
    <location>
        <begin position="115"/>
        <end position="138"/>
    </location>
</feature>
<comment type="caution">
    <text evidence="2">The sequence shown here is derived from an EMBL/GenBank/DDBJ whole genome shotgun (WGS) entry which is preliminary data.</text>
</comment>
<feature type="compositionally biased region" description="Polar residues" evidence="1">
    <location>
        <begin position="59"/>
        <end position="74"/>
    </location>
</feature>
<keyword evidence="3" id="KW-1185">Reference proteome</keyword>
<evidence type="ECO:0000313" key="3">
    <source>
        <dbReference type="Proteomes" id="UP001498771"/>
    </source>
</evidence>